<feature type="region of interest" description="Disordered" evidence="1">
    <location>
        <begin position="927"/>
        <end position="946"/>
    </location>
</feature>
<feature type="compositionally biased region" description="Basic residues" evidence="1">
    <location>
        <begin position="1405"/>
        <end position="1423"/>
    </location>
</feature>
<feature type="compositionally biased region" description="Low complexity" evidence="1">
    <location>
        <begin position="1579"/>
        <end position="1601"/>
    </location>
</feature>
<feature type="compositionally biased region" description="Low complexity" evidence="1">
    <location>
        <begin position="2330"/>
        <end position="2347"/>
    </location>
</feature>
<feature type="compositionally biased region" description="Low complexity" evidence="1">
    <location>
        <begin position="1560"/>
        <end position="1571"/>
    </location>
</feature>
<feature type="compositionally biased region" description="Basic and acidic residues" evidence="1">
    <location>
        <begin position="1311"/>
        <end position="1324"/>
    </location>
</feature>
<feature type="region of interest" description="Disordered" evidence="1">
    <location>
        <begin position="1727"/>
        <end position="1770"/>
    </location>
</feature>
<feature type="region of interest" description="Disordered" evidence="1">
    <location>
        <begin position="2192"/>
        <end position="2237"/>
    </location>
</feature>
<dbReference type="EMBL" id="JAFHLR010000014">
    <property type="protein sequence ID" value="KAG5483712.1"/>
    <property type="molecule type" value="Genomic_DNA"/>
</dbReference>
<dbReference type="GO" id="GO:0030140">
    <property type="term" value="C:trans-Golgi network transport vesicle"/>
    <property type="evidence" value="ECO:0007669"/>
    <property type="project" value="TreeGrafter"/>
</dbReference>
<proteinExistence type="predicted"/>
<feature type="region of interest" description="Disordered" evidence="1">
    <location>
        <begin position="273"/>
        <end position="312"/>
    </location>
</feature>
<accession>A0A836KS80</accession>
<feature type="compositionally biased region" description="Basic and acidic residues" evidence="1">
    <location>
        <begin position="2220"/>
        <end position="2229"/>
    </location>
</feature>
<feature type="compositionally biased region" description="Basic and acidic residues" evidence="1">
    <location>
        <begin position="1093"/>
        <end position="1109"/>
    </location>
</feature>
<feature type="region of interest" description="Disordered" evidence="1">
    <location>
        <begin position="1168"/>
        <end position="1324"/>
    </location>
</feature>
<feature type="compositionally biased region" description="Basic and acidic residues" evidence="1">
    <location>
        <begin position="451"/>
        <end position="463"/>
    </location>
</feature>
<reference evidence="3" key="2">
    <citation type="journal article" date="2021" name="Sci. Data">
        <title>Chromosome-scale genome sequencing, assembly and annotation of six genomes from subfamily Leishmaniinae.</title>
        <authorList>
            <person name="Almutairi H."/>
            <person name="Urbaniak M.D."/>
            <person name="Bates M.D."/>
            <person name="Jariyapan N."/>
            <person name="Kwakye-Nuako G."/>
            <person name="Thomaz Soccol V."/>
            <person name="Al-Salem W.S."/>
            <person name="Dillon R.J."/>
            <person name="Bates P.A."/>
            <person name="Gatherer D."/>
        </authorList>
    </citation>
    <scope>NUCLEOTIDE SEQUENCE [LARGE SCALE GENOMIC DNA]</scope>
</reference>
<feature type="compositionally biased region" description="Low complexity" evidence="1">
    <location>
        <begin position="180"/>
        <end position="205"/>
    </location>
</feature>
<comment type="caution">
    <text evidence="2">The sequence shown here is derived from an EMBL/GenBank/DDBJ whole genome shotgun (WGS) entry which is preliminary data.</text>
</comment>
<evidence type="ECO:0000313" key="2">
    <source>
        <dbReference type="EMBL" id="KAG5483712.1"/>
    </source>
</evidence>
<dbReference type="KEGG" id="loi:92360776"/>
<feature type="compositionally biased region" description="Polar residues" evidence="1">
    <location>
        <begin position="760"/>
        <end position="771"/>
    </location>
</feature>
<feature type="region of interest" description="Disordered" evidence="1">
    <location>
        <begin position="335"/>
        <end position="360"/>
    </location>
</feature>
<feature type="compositionally biased region" description="Low complexity" evidence="1">
    <location>
        <begin position="128"/>
        <end position="156"/>
    </location>
</feature>
<dbReference type="GeneID" id="92360776"/>
<reference evidence="3" key="1">
    <citation type="journal article" date="2021" name="Microbiol. Resour. Announc.">
        <title>LGAAP: Leishmaniinae Genome Assembly and Annotation Pipeline.</title>
        <authorList>
            <person name="Almutairi H."/>
            <person name="Urbaniak M.D."/>
            <person name="Bates M.D."/>
            <person name="Jariyapan N."/>
            <person name="Kwakye-Nuako G."/>
            <person name="Thomaz-Soccol V."/>
            <person name="Al-Salem W.S."/>
            <person name="Dillon R.J."/>
            <person name="Bates P.A."/>
            <person name="Gatherer D."/>
        </authorList>
    </citation>
    <scope>NUCLEOTIDE SEQUENCE [LARGE SCALE GENOMIC DNA]</scope>
</reference>
<feature type="compositionally biased region" description="Polar residues" evidence="1">
    <location>
        <begin position="1209"/>
        <end position="1226"/>
    </location>
</feature>
<feature type="compositionally biased region" description="Basic and acidic residues" evidence="1">
    <location>
        <begin position="1454"/>
        <end position="1463"/>
    </location>
</feature>
<dbReference type="GO" id="GO:0005802">
    <property type="term" value="C:trans-Golgi network"/>
    <property type="evidence" value="ECO:0007669"/>
    <property type="project" value="TreeGrafter"/>
</dbReference>
<feature type="compositionally biased region" description="Polar residues" evidence="1">
    <location>
        <begin position="816"/>
        <end position="828"/>
    </location>
</feature>
<dbReference type="RefSeq" id="XP_067064651.1">
    <property type="nucleotide sequence ID" value="XM_067206842.1"/>
</dbReference>
<feature type="region of interest" description="Disordered" evidence="1">
    <location>
        <begin position="484"/>
        <end position="597"/>
    </location>
</feature>
<feature type="compositionally biased region" description="Polar residues" evidence="1">
    <location>
        <begin position="2479"/>
        <end position="2490"/>
    </location>
</feature>
<feature type="region of interest" description="Disordered" evidence="1">
    <location>
        <begin position="1067"/>
        <end position="1150"/>
    </location>
</feature>
<protein>
    <submittedName>
        <fullName evidence="2">Uncharacterized protein</fullName>
    </submittedName>
</protein>
<feature type="region of interest" description="Disordered" evidence="1">
    <location>
        <begin position="379"/>
        <end position="466"/>
    </location>
</feature>
<name>A0A836KS80_9TRYP</name>
<evidence type="ECO:0000256" key="1">
    <source>
        <dbReference type="SAM" id="MobiDB-lite"/>
    </source>
</evidence>
<keyword evidence="3" id="KW-1185">Reference proteome</keyword>
<feature type="compositionally biased region" description="Polar residues" evidence="1">
    <location>
        <begin position="1168"/>
        <end position="1182"/>
    </location>
</feature>
<feature type="region of interest" description="Disordered" evidence="1">
    <location>
        <begin position="1783"/>
        <end position="1853"/>
    </location>
</feature>
<feature type="compositionally biased region" description="Polar residues" evidence="1">
    <location>
        <begin position="1241"/>
        <end position="1251"/>
    </location>
</feature>
<feature type="region of interest" description="Disordered" evidence="1">
    <location>
        <begin position="2005"/>
        <end position="2068"/>
    </location>
</feature>
<feature type="region of interest" description="Disordered" evidence="1">
    <location>
        <begin position="1969"/>
        <end position="1993"/>
    </location>
</feature>
<feature type="region of interest" description="Disordered" evidence="1">
    <location>
        <begin position="807"/>
        <end position="921"/>
    </location>
</feature>
<evidence type="ECO:0000313" key="3">
    <source>
        <dbReference type="Proteomes" id="UP000674143"/>
    </source>
</evidence>
<feature type="compositionally biased region" description="Basic and acidic residues" evidence="1">
    <location>
        <begin position="2646"/>
        <end position="2656"/>
    </location>
</feature>
<feature type="compositionally biased region" description="Polar residues" evidence="1">
    <location>
        <begin position="1739"/>
        <end position="1750"/>
    </location>
</feature>
<feature type="region of interest" description="Disordered" evidence="1">
    <location>
        <begin position="1400"/>
        <end position="1483"/>
    </location>
</feature>
<gene>
    <name evidence="2" type="ORF">LSCM4_04864</name>
</gene>
<feature type="compositionally biased region" description="Basic residues" evidence="1">
    <location>
        <begin position="2447"/>
        <end position="2459"/>
    </location>
</feature>
<dbReference type="PANTHER" id="PTHR23211">
    <property type="entry name" value="TRANS-GOLGI NETWORK INTEGRAL MEMBRANE PROTEIN TGN38"/>
    <property type="match status" value="1"/>
</dbReference>
<sequence>MHNVHHREIDRHLDRIEDYLRGMVRPPRARYDTPLLDQVLRLAFLPASSTRNDGSSYPTTNQQAGLRVSVVYDAPLSSAGLLTTVVSASAAPPPMRKSTTVRAAAAPCMDIAQPLPPPPPRTSPVLFTATQPSASSSAKPPRTPAKAAPPRITAIASVRTKRPFFLSQQEATPLHRRDCSNSSSSSTGTASVSNYAAASSPLLPTLRPPPPLPSLQQSAAVADEQSPSVATRRPIYGSRSPSPLTPSLDKSQGRSMELISHGLEERLRPPPQLWQSQQQQDVGPLPSSSSSHRGDRRGAPPTPPLQSGNTDLLHHRVDDAGTRRSPDDMTRHIATATSSAPEEQLSSLLSSLGDSPTSYETPFRRRLRHLDRLLDGAAHDDSTFAPHSSSRHVGVYPSRGTRRSTEQQPTQCPDLPAAAASSTERQLLPLSGRDAAGTSPVPATTQPAHISSEHVGNKPDERLHSHHPYPARLERATRAAVAAPPRLGAPTGADAPTPVPRDGGDGAADGSCSSDASPMDVDAPREREGWGVSASGEGLCGSERDRGIDRSSATVSQDAEGDVSAASNAFRATGRHDSPTPFSPQQQQQQQLSVGSASSELERLPLVRVERDLFVSSCCGRDCVNSETVVGSGRCLATLLWPRRQGAQVAEKLRSLRRRERQHRQCVVKREVEGRYAIRLLEASDAADAGPDWLGVADDDTATATSFTLSCSPSWFAGQWSRRVEGGRRSATSESRMNEHLADEAAVAEVSQHQSRSRSGRTLVSSRSSMTAIDEAGQQRDVQRAPLVGREAPASVLPLEAAEGAAALANGGGGTPPSTAMRPSSSNREGARGGSIEPAVEASADEATHEAAPAPQGGNDTAFHADMADASTLCPLPTAEGQSSPPSHLWTLDKGVSEGDSREEEEALLTTEGDIRRRGNEESANIAHVNDGSRPAGHSAQSGGSGVCGVATDNDVHATTPSSNDEKTTISTSTSSAEFMVWRNAAQAHLSPPASTEARITGTEAAADGVGNSDASAATAFESLPVSLVTAADDAAEHISVAWAGMAHAPTGGNAVFLVSAEVRGGGDGAAARSRNGAADEDDNRGRPARPLEALERAKMPSVREKDGAVAELDNDDCDEPRPSHLTPQPADLSPLPHATTRASVHASAPASGAATAMTMSLSVTMTTPSSHDCAAQHSTACRSPEPASVAARHSLDEEQPQSRRHARTASSSVATSGSFFCSLPSQGAVRMASSDETPEKQQQQTSNTGEIISPVPRRTEAAPAPHAARRFPWKQPRTDRGTEPMAAGTSFPREPWRCGHTPNLGGRIRSHNDRQGHPIRSDTRHWASDSANLAGGAPHHSTATAATPKQLAVSWTISLDWAEDWSVRDRRNPVVADAASSASDASSFIFPAVSHRDARASARTAHRHRKTQSGAPRRRLPPHLRPDRPWARLLTRGLRPVYYSTSSGDSTDSSERRGREARAQAVKHTTGPGGEPCADAGARADSFDSLLSSSTPSLAATLSAMPQRSGPWYATPARRIKKEHHVGLAGLSKAASRQPSRSVRSGRGAQYPEKRRCAEAGARAEAGSESADTRRESASPTVAAAHSAAARSKALATTTTHAASGSRWPAGLAISPSSARARKLQRTASAPTYWTAEAACTIAGRWQRLRHQWQPAGPTYVQLHEKRRSLRRSASATVWRPMLPTGALTEGDTRARQSISARKADGAGGGGSVTPRSALVWRLTGAPRPRPTEERCAAQQQEESVSLRLSTPHAAVASRSPAHSEHPRRRLSAADLCGEVGRNVSSSAPTGAGRRADGAAESTRTSGVAGVPPPCTVTTAPRYAPAATSVKDTAEQGVDDGTTRASAASSNAAIPSAVAEATGRDAGVDVASWAAMAPATADGKSAAPTPACVIPVQALSPSARASASTGVEVVAGGVDGHPRSPHSPAGESDGNPERLDVRDQVTSAAHPSELTLGIPSLMCGDFSEAPEDSSRSNLPVCSSGLHRPRLSTRFTSNFPSAVAAAAEDEDGMQGRGETGQRGESDGESLSGTNSDAGLGKALCNSAPTPPPQQPPGLSRQRTLADVTPTAASTVADPGYHHAAKTTQELLAGFAGSTPVHRPLTKPLSPSPPALELSQAALREASEVNAAELVESYACRDAAAQCPLQQNLAERLGAAQGLTRTECGHIFVTPPVSTAGISHTAVGSADACAPETAANPHSRSGAAGQSPDAAQQADGAETRVDEESLSRPNAEAAPPFIFSAPLVTKAGHVGHSAPSAQPPSLPAEGSSAAAFATKRVSAAVGVSPVARHTATPAPAVSVDTHHQPGAPSKHQRSRLCLADESPVPLPQSVQLSPQPTLAAAPTARAPPPRAAESRAVAARATIDSRRATPPPPEQQQRREVLEHRIAQLEVALLLRQQPEQGGFSDGNGGGAEEASADYCEVAMDGDEDGLWSASVRGAELRSRNSRFSRQGMRRRGGADGVGGHGPAVADKTAREASTQAQRSTRSVPAPASAIHWTTPSQASGGARTTGAVLRRGGLHGFAAVAASSRGDHENRSGVPAVLAVPEAIPAAPAPGASTALYTRLADRRYALVPARAVATPADPRYSRATASFLISAEWRYQRIYVDNMYFPKAAAGGASQGGERANSVHEEGSRQLDVARSAPEEGPEKGESKPTTPAAAVWCASSANNRSADIFACRPLH</sequence>
<feature type="region of interest" description="Disordered" evidence="1">
    <location>
        <begin position="746"/>
        <end position="786"/>
    </location>
</feature>
<dbReference type="Proteomes" id="UP000674143">
    <property type="component" value="Unassembled WGS sequence"/>
</dbReference>
<feature type="region of interest" description="Disordered" evidence="1">
    <location>
        <begin position="2295"/>
        <end position="2382"/>
    </location>
</feature>
<dbReference type="GO" id="GO:0005768">
    <property type="term" value="C:endosome"/>
    <property type="evidence" value="ECO:0007669"/>
    <property type="project" value="TreeGrafter"/>
</dbReference>
<feature type="region of interest" description="Disordered" evidence="1">
    <location>
        <begin position="1531"/>
        <end position="1610"/>
    </location>
</feature>
<dbReference type="PANTHER" id="PTHR23211:SF0">
    <property type="entry name" value="TRANS-GOLGI NETWORK INTEGRAL MEMBRANE PROTEIN 2"/>
    <property type="match status" value="1"/>
</dbReference>
<feature type="region of interest" description="Disordered" evidence="1">
    <location>
        <begin position="2446"/>
        <end position="2511"/>
    </location>
</feature>
<organism evidence="2 3">
    <name type="scientific">Leishmania orientalis</name>
    <dbReference type="NCBI Taxonomy" id="2249476"/>
    <lineage>
        <taxon>Eukaryota</taxon>
        <taxon>Discoba</taxon>
        <taxon>Euglenozoa</taxon>
        <taxon>Kinetoplastea</taxon>
        <taxon>Metakinetoplastina</taxon>
        <taxon>Trypanosomatida</taxon>
        <taxon>Trypanosomatidae</taxon>
        <taxon>Leishmaniinae</taxon>
        <taxon>Leishmania</taxon>
    </lineage>
</organism>
<feature type="region of interest" description="Disordered" evidence="1">
    <location>
        <begin position="2619"/>
        <end position="2661"/>
    </location>
</feature>
<feature type="region of interest" description="Disordered" evidence="1">
    <location>
        <begin position="111"/>
        <end position="253"/>
    </location>
</feature>
<feature type="compositionally biased region" description="Low complexity" evidence="1">
    <location>
        <begin position="508"/>
        <end position="517"/>
    </location>
</feature>
<feature type="region of interest" description="Disordered" evidence="1">
    <location>
        <begin position="1916"/>
        <end position="1939"/>
    </location>
</feature>